<dbReference type="Proteomes" id="UP001262410">
    <property type="component" value="Unassembled WGS sequence"/>
</dbReference>
<proteinExistence type="predicted"/>
<accession>A0ABU1JUD5</accession>
<keyword evidence="2" id="KW-0732">Signal</keyword>
<feature type="region of interest" description="Disordered" evidence="1">
    <location>
        <begin position="24"/>
        <end position="140"/>
    </location>
</feature>
<dbReference type="EMBL" id="JAVDPW010000008">
    <property type="protein sequence ID" value="MDR6292231.1"/>
    <property type="molecule type" value="Genomic_DNA"/>
</dbReference>
<feature type="compositionally biased region" description="Low complexity" evidence="1">
    <location>
        <begin position="102"/>
        <end position="140"/>
    </location>
</feature>
<reference evidence="3 4" key="1">
    <citation type="submission" date="2023-07" db="EMBL/GenBank/DDBJ databases">
        <title>Sorghum-associated microbial communities from plants grown in Nebraska, USA.</title>
        <authorList>
            <person name="Schachtman D."/>
        </authorList>
    </citation>
    <scope>NUCLEOTIDE SEQUENCE [LARGE SCALE GENOMIC DNA]</scope>
    <source>
        <strain evidence="3 4">584</strain>
    </source>
</reference>
<dbReference type="RefSeq" id="WP_309798155.1">
    <property type="nucleotide sequence ID" value="NZ_JAVDPW010000008.1"/>
</dbReference>
<evidence type="ECO:0000313" key="3">
    <source>
        <dbReference type="EMBL" id="MDR6292231.1"/>
    </source>
</evidence>
<protein>
    <submittedName>
        <fullName evidence="3">Uncharacterized protein</fullName>
    </submittedName>
</protein>
<evidence type="ECO:0000256" key="1">
    <source>
        <dbReference type="SAM" id="MobiDB-lite"/>
    </source>
</evidence>
<feature type="compositionally biased region" description="Basic residues" evidence="1">
    <location>
        <begin position="54"/>
        <end position="63"/>
    </location>
</feature>
<evidence type="ECO:0000313" key="4">
    <source>
        <dbReference type="Proteomes" id="UP001262410"/>
    </source>
</evidence>
<feature type="signal peptide" evidence="2">
    <location>
        <begin position="1"/>
        <end position="22"/>
    </location>
</feature>
<keyword evidence="4" id="KW-1185">Reference proteome</keyword>
<feature type="chain" id="PRO_5045212634" evidence="2">
    <location>
        <begin position="23"/>
        <end position="140"/>
    </location>
</feature>
<feature type="compositionally biased region" description="Low complexity" evidence="1">
    <location>
        <begin position="27"/>
        <end position="44"/>
    </location>
</feature>
<gene>
    <name evidence="3" type="ORF">E9232_004769</name>
</gene>
<sequence>MRRSFVFAALALPVLFAAPVMAQTTTEPSPGAAPGVEAPAASPSQSMDSMDHKTQHHRRHHARTSSDDQATTHHRRGSKASSAEEEQTRQLNQAQLSGGGAPAPAQGMQGQGMQDQMAPSGQMPADQGAPAGDAPSTDGE</sequence>
<name>A0ABU1JUD5_9PROT</name>
<evidence type="ECO:0000256" key="2">
    <source>
        <dbReference type="SAM" id="SignalP"/>
    </source>
</evidence>
<organism evidence="3 4">
    <name type="scientific">Inquilinus ginsengisoli</name>
    <dbReference type="NCBI Taxonomy" id="363840"/>
    <lineage>
        <taxon>Bacteria</taxon>
        <taxon>Pseudomonadati</taxon>
        <taxon>Pseudomonadota</taxon>
        <taxon>Alphaproteobacteria</taxon>
        <taxon>Rhodospirillales</taxon>
        <taxon>Rhodospirillaceae</taxon>
        <taxon>Inquilinus</taxon>
    </lineage>
</organism>
<comment type="caution">
    <text evidence="3">The sequence shown here is derived from an EMBL/GenBank/DDBJ whole genome shotgun (WGS) entry which is preliminary data.</text>
</comment>